<evidence type="ECO:0000313" key="5">
    <source>
        <dbReference type="EMBL" id="MPM65591.1"/>
    </source>
</evidence>
<dbReference type="GO" id="GO:0003677">
    <property type="term" value="F:DNA binding"/>
    <property type="evidence" value="ECO:0007669"/>
    <property type="project" value="UniProtKB-KW"/>
</dbReference>
<evidence type="ECO:0000256" key="1">
    <source>
        <dbReference type="ARBA" id="ARBA00023015"/>
    </source>
</evidence>
<comment type="caution">
    <text evidence="5">The sequence shown here is derived from an EMBL/GenBank/DDBJ whole genome shotgun (WGS) entry which is preliminary data.</text>
</comment>
<organism evidence="5">
    <name type="scientific">bioreactor metagenome</name>
    <dbReference type="NCBI Taxonomy" id="1076179"/>
    <lineage>
        <taxon>unclassified sequences</taxon>
        <taxon>metagenomes</taxon>
        <taxon>ecological metagenomes</taxon>
    </lineage>
</organism>
<dbReference type="SMART" id="SM00347">
    <property type="entry name" value="HTH_MARR"/>
    <property type="match status" value="1"/>
</dbReference>
<dbReference type="InterPro" id="IPR036390">
    <property type="entry name" value="WH_DNA-bd_sf"/>
</dbReference>
<dbReference type="EMBL" id="VSSQ01020599">
    <property type="protein sequence ID" value="MPM65591.1"/>
    <property type="molecule type" value="Genomic_DNA"/>
</dbReference>
<dbReference type="Gene3D" id="1.10.10.10">
    <property type="entry name" value="Winged helix-like DNA-binding domain superfamily/Winged helix DNA-binding domain"/>
    <property type="match status" value="1"/>
</dbReference>
<accession>A0A645BM25</accession>
<dbReference type="Pfam" id="PF01047">
    <property type="entry name" value="MarR"/>
    <property type="match status" value="1"/>
</dbReference>
<dbReference type="PANTHER" id="PTHR42756:SF1">
    <property type="entry name" value="TRANSCRIPTIONAL REPRESSOR OF EMRAB OPERON"/>
    <property type="match status" value="1"/>
</dbReference>
<dbReference type="InterPro" id="IPR023187">
    <property type="entry name" value="Tscrpt_reg_MarR-type_CS"/>
</dbReference>
<feature type="domain" description="HTH marR-type" evidence="4">
    <location>
        <begin position="1"/>
        <end position="131"/>
    </location>
</feature>
<sequence>MKFAQLNMLMRLGRDFGHEQIRDAGFTDTEHAICTFLCFHELVSQDRIANALMLDKTTVAKALSSMERKGLIRREQNAQNRRENSIQITAAGRASVSTSIDIYDAWLKDVCSCLSEEESQRLDAYLDRMLNLALERHNQKNRIAK</sequence>
<keyword evidence="3" id="KW-0804">Transcription</keyword>
<dbReference type="InterPro" id="IPR000835">
    <property type="entry name" value="HTH_MarR-typ"/>
</dbReference>
<proteinExistence type="predicted"/>
<evidence type="ECO:0000256" key="2">
    <source>
        <dbReference type="ARBA" id="ARBA00023125"/>
    </source>
</evidence>
<gene>
    <name evidence="5" type="ORF">SDC9_112488</name>
</gene>
<keyword evidence="1" id="KW-0805">Transcription regulation</keyword>
<dbReference type="PRINTS" id="PR00598">
    <property type="entry name" value="HTHMARR"/>
</dbReference>
<reference evidence="5" key="1">
    <citation type="submission" date="2019-08" db="EMBL/GenBank/DDBJ databases">
        <authorList>
            <person name="Kucharzyk K."/>
            <person name="Murdoch R.W."/>
            <person name="Higgins S."/>
            <person name="Loffler F."/>
        </authorList>
    </citation>
    <scope>NUCLEOTIDE SEQUENCE</scope>
</reference>
<dbReference type="InterPro" id="IPR036388">
    <property type="entry name" value="WH-like_DNA-bd_sf"/>
</dbReference>
<keyword evidence="2" id="KW-0238">DNA-binding</keyword>
<dbReference type="SUPFAM" id="SSF46785">
    <property type="entry name" value="Winged helix' DNA-binding domain"/>
    <property type="match status" value="1"/>
</dbReference>
<evidence type="ECO:0000259" key="4">
    <source>
        <dbReference type="PROSITE" id="PS50995"/>
    </source>
</evidence>
<protein>
    <recommendedName>
        <fullName evidence="4">HTH marR-type domain-containing protein</fullName>
    </recommendedName>
</protein>
<dbReference type="PANTHER" id="PTHR42756">
    <property type="entry name" value="TRANSCRIPTIONAL REGULATOR, MARR"/>
    <property type="match status" value="1"/>
</dbReference>
<evidence type="ECO:0000256" key="3">
    <source>
        <dbReference type="ARBA" id="ARBA00023163"/>
    </source>
</evidence>
<dbReference type="PROSITE" id="PS50995">
    <property type="entry name" value="HTH_MARR_2"/>
    <property type="match status" value="1"/>
</dbReference>
<name>A0A645BM25_9ZZZZ</name>
<dbReference type="GO" id="GO:0003700">
    <property type="term" value="F:DNA-binding transcription factor activity"/>
    <property type="evidence" value="ECO:0007669"/>
    <property type="project" value="InterPro"/>
</dbReference>
<dbReference type="AlphaFoldDB" id="A0A645BM25"/>
<dbReference type="PROSITE" id="PS01117">
    <property type="entry name" value="HTH_MARR_1"/>
    <property type="match status" value="1"/>
</dbReference>